<accession>A0A498K1B4</accession>
<organism evidence="1 2">
    <name type="scientific">Malus domestica</name>
    <name type="common">Apple</name>
    <name type="synonym">Pyrus malus</name>
    <dbReference type="NCBI Taxonomy" id="3750"/>
    <lineage>
        <taxon>Eukaryota</taxon>
        <taxon>Viridiplantae</taxon>
        <taxon>Streptophyta</taxon>
        <taxon>Embryophyta</taxon>
        <taxon>Tracheophyta</taxon>
        <taxon>Spermatophyta</taxon>
        <taxon>Magnoliopsida</taxon>
        <taxon>eudicotyledons</taxon>
        <taxon>Gunneridae</taxon>
        <taxon>Pentapetalae</taxon>
        <taxon>rosids</taxon>
        <taxon>fabids</taxon>
        <taxon>Rosales</taxon>
        <taxon>Rosaceae</taxon>
        <taxon>Amygdaloideae</taxon>
        <taxon>Maleae</taxon>
        <taxon>Malus</taxon>
    </lineage>
</organism>
<dbReference type="AlphaFoldDB" id="A0A498K1B4"/>
<name>A0A498K1B4_MALDO</name>
<proteinExistence type="predicted"/>
<dbReference type="Proteomes" id="UP000290289">
    <property type="component" value="Chromosome 4"/>
</dbReference>
<sequence>MVLEKEIECSISTFSDLLLHPPPKFTHRQFSTKQLMLIYHKDIYKPLNKQPRLSNADDDCANDRDLAGKGGQASKEIRYRLYYV</sequence>
<evidence type="ECO:0000313" key="2">
    <source>
        <dbReference type="Proteomes" id="UP000290289"/>
    </source>
</evidence>
<gene>
    <name evidence="1" type="ORF">DVH24_001332</name>
</gene>
<evidence type="ECO:0000313" key="1">
    <source>
        <dbReference type="EMBL" id="RXI01098.1"/>
    </source>
</evidence>
<dbReference type="EMBL" id="RDQH01000330">
    <property type="protein sequence ID" value="RXI01098.1"/>
    <property type="molecule type" value="Genomic_DNA"/>
</dbReference>
<protein>
    <submittedName>
        <fullName evidence="1">Uncharacterized protein</fullName>
    </submittedName>
</protein>
<comment type="caution">
    <text evidence="1">The sequence shown here is derived from an EMBL/GenBank/DDBJ whole genome shotgun (WGS) entry which is preliminary data.</text>
</comment>
<reference evidence="1 2" key="1">
    <citation type="submission" date="2018-10" db="EMBL/GenBank/DDBJ databases">
        <title>A high-quality apple genome assembly.</title>
        <authorList>
            <person name="Hu J."/>
        </authorList>
    </citation>
    <scope>NUCLEOTIDE SEQUENCE [LARGE SCALE GENOMIC DNA]</scope>
    <source>
        <strain evidence="2">cv. HFTH1</strain>
        <tissue evidence="1">Young leaf</tissue>
    </source>
</reference>
<keyword evidence="2" id="KW-1185">Reference proteome</keyword>